<evidence type="ECO:0000256" key="2">
    <source>
        <dbReference type="NCBIfam" id="TIGR00502"/>
    </source>
</evidence>
<dbReference type="OrthoDB" id="9791139at2"/>
<evidence type="ECO:0000259" key="3">
    <source>
        <dbReference type="Pfam" id="PF01182"/>
    </source>
</evidence>
<dbReference type="GO" id="GO:0019262">
    <property type="term" value="P:N-acetylneuraminate catabolic process"/>
    <property type="evidence" value="ECO:0007669"/>
    <property type="project" value="TreeGrafter"/>
</dbReference>
<dbReference type="GO" id="GO:0006043">
    <property type="term" value="P:glucosamine catabolic process"/>
    <property type="evidence" value="ECO:0007669"/>
    <property type="project" value="TreeGrafter"/>
</dbReference>
<reference evidence="5" key="1">
    <citation type="submission" date="2018-07" db="EMBL/GenBank/DDBJ databases">
        <authorList>
            <person name="Safronova V.I."/>
            <person name="Chirak E.R."/>
            <person name="Sazanova A.L."/>
        </authorList>
    </citation>
    <scope>NUCLEOTIDE SEQUENCE [LARGE SCALE GENOMIC DNA]</scope>
    <source>
        <strain evidence="5">RCAM04685</strain>
    </source>
</reference>
<gene>
    <name evidence="4" type="primary">nagB</name>
    <name evidence="4" type="ORF">DWE98_04525</name>
</gene>
<dbReference type="GO" id="GO:0006046">
    <property type="term" value="P:N-acetylglucosamine catabolic process"/>
    <property type="evidence" value="ECO:0007669"/>
    <property type="project" value="UniProtKB-UniRule"/>
</dbReference>
<dbReference type="NCBIfam" id="TIGR00502">
    <property type="entry name" value="nagB"/>
    <property type="match status" value="1"/>
</dbReference>
<evidence type="ECO:0000256" key="1">
    <source>
        <dbReference type="ARBA" id="ARBA00022801"/>
    </source>
</evidence>
<evidence type="ECO:0000313" key="5">
    <source>
        <dbReference type="Proteomes" id="UP000255207"/>
    </source>
</evidence>
<dbReference type="Gene3D" id="3.40.50.1360">
    <property type="match status" value="1"/>
</dbReference>
<dbReference type="InterPro" id="IPR037171">
    <property type="entry name" value="NagB/RpiA_transferase-like"/>
</dbReference>
<keyword evidence="1 4" id="KW-0378">Hydrolase</keyword>
<dbReference type="RefSeq" id="WP_114827910.1">
    <property type="nucleotide sequence ID" value="NZ_QQTO01000019.1"/>
</dbReference>
<keyword evidence="5" id="KW-1185">Reference proteome</keyword>
<dbReference type="GO" id="GO:0042802">
    <property type="term" value="F:identical protein binding"/>
    <property type="evidence" value="ECO:0007669"/>
    <property type="project" value="TreeGrafter"/>
</dbReference>
<dbReference type="AlphaFoldDB" id="A0A370LD25"/>
<comment type="caution">
    <text evidence="4">The sequence shown here is derived from an EMBL/GenBank/DDBJ whole genome shotgun (WGS) entry which is preliminary data.</text>
</comment>
<sequence>MSGRRPQLEVVADAATAAARAAELIAARVVAGRARVLGLATGGTMVPLYAHLVAAVRAGRLSLSAVTSFNLDEYVGVAPQMPASFHAYMRLHLLDEADLDPARAHVPDGMAPDLTAEASRYEMAITRAGGIDLQVLGIGANGHIGFNEPGSDFGSRTRVLELSEATRRANAADFPDGAVPERALTMGIATILEAREIVLLAIGAKKAAAIAAAIEGPLSPNCPASALRLHAQVRIICDKAAASQLDGPQADIRRQA</sequence>
<dbReference type="GO" id="GO:0005737">
    <property type="term" value="C:cytoplasm"/>
    <property type="evidence" value="ECO:0007669"/>
    <property type="project" value="TreeGrafter"/>
</dbReference>
<dbReference type="GO" id="GO:0005975">
    <property type="term" value="P:carbohydrate metabolic process"/>
    <property type="evidence" value="ECO:0007669"/>
    <property type="project" value="InterPro"/>
</dbReference>
<dbReference type="InterPro" id="IPR018321">
    <property type="entry name" value="Glucosamine6P_isomerase_CS"/>
</dbReference>
<dbReference type="Proteomes" id="UP000255207">
    <property type="component" value="Unassembled WGS sequence"/>
</dbReference>
<dbReference type="SUPFAM" id="SSF100950">
    <property type="entry name" value="NagB/RpiA/CoA transferase-like"/>
    <property type="match status" value="1"/>
</dbReference>
<dbReference type="InterPro" id="IPR006148">
    <property type="entry name" value="Glc/Gal-6P_isomerase"/>
</dbReference>
<dbReference type="InterPro" id="IPR004547">
    <property type="entry name" value="Glucosamine6P_isomerase"/>
</dbReference>
<dbReference type="Pfam" id="PF01182">
    <property type="entry name" value="Glucosamine_iso"/>
    <property type="match status" value="1"/>
</dbReference>
<dbReference type="PANTHER" id="PTHR11280">
    <property type="entry name" value="GLUCOSAMINE-6-PHOSPHATE ISOMERASE"/>
    <property type="match status" value="1"/>
</dbReference>
<accession>A0A370LD25</accession>
<name>A0A370LD25_9HYPH</name>
<organism evidence="4 5">
    <name type="scientific">Bosea caraganae</name>
    <dbReference type="NCBI Taxonomy" id="2763117"/>
    <lineage>
        <taxon>Bacteria</taxon>
        <taxon>Pseudomonadati</taxon>
        <taxon>Pseudomonadota</taxon>
        <taxon>Alphaproteobacteria</taxon>
        <taxon>Hyphomicrobiales</taxon>
        <taxon>Boseaceae</taxon>
        <taxon>Bosea</taxon>
    </lineage>
</organism>
<dbReference type="PANTHER" id="PTHR11280:SF5">
    <property type="entry name" value="GLUCOSAMINE-6-PHOSPHATE ISOMERASE"/>
    <property type="match status" value="1"/>
</dbReference>
<dbReference type="EMBL" id="QQTP01000001">
    <property type="protein sequence ID" value="RDJ29798.1"/>
    <property type="molecule type" value="Genomic_DNA"/>
</dbReference>
<evidence type="ECO:0000313" key="4">
    <source>
        <dbReference type="EMBL" id="RDJ29798.1"/>
    </source>
</evidence>
<dbReference type="CDD" id="cd01399">
    <property type="entry name" value="GlcN6P_deaminase"/>
    <property type="match status" value="1"/>
</dbReference>
<proteinExistence type="predicted"/>
<dbReference type="EC" id="3.5.99.6" evidence="2"/>
<dbReference type="PROSITE" id="PS01161">
    <property type="entry name" value="GLC_GALNAC_ISOMERASE"/>
    <property type="match status" value="1"/>
</dbReference>
<dbReference type="GO" id="GO:0004342">
    <property type="term" value="F:glucosamine-6-phosphate deaminase activity"/>
    <property type="evidence" value="ECO:0007669"/>
    <property type="project" value="UniProtKB-UniRule"/>
</dbReference>
<feature type="domain" description="Glucosamine/galactosamine-6-phosphate isomerase" evidence="3">
    <location>
        <begin position="15"/>
        <end position="229"/>
    </location>
</feature>
<protein>
    <recommendedName>
        <fullName evidence="2">Glucosamine-6-phosphate deaminase</fullName>
        <ecNumber evidence="2">3.5.99.6</ecNumber>
    </recommendedName>
</protein>